<dbReference type="SMART" id="SM01311">
    <property type="entry name" value="RPOL_N"/>
    <property type="match status" value="1"/>
</dbReference>
<evidence type="ECO:0000256" key="1">
    <source>
        <dbReference type="ARBA" id="ARBA00004173"/>
    </source>
</evidence>
<comment type="subcellular location">
    <subcellularLocation>
        <location evidence="1">Mitochondrion</location>
    </subcellularLocation>
</comment>
<evidence type="ECO:0000256" key="4">
    <source>
        <dbReference type="ARBA" id="ARBA00022679"/>
    </source>
</evidence>
<keyword evidence="7" id="KW-0496">Mitochondrion</keyword>
<dbReference type="Pfam" id="PF14700">
    <property type="entry name" value="RPOL_N"/>
    <property type="match status" value="2"/>
</dbReference>
<feature type="compositionally biased region" description="Acidic residues" evidence="11">
    <location>
        <begin position="1256"/>
        <end position="1273"/>
    </location>
</feature>
<sequence length="1312" mass="147301">MIPATRRRLERTLVSVSRQSLPRPARLYSSPSKPANAPTYQTVSGSSSQEYPPFMPPPKKAEVLSANSPVYHDMQGFLRQRTPYTILPTPLPSDVSSSPLNDLYFPNTPTQSSIAIIDACLHNLYDVPRAREVFELLRTSKPGDPVLEPRLYNLLLDAYIEMATVKDKERRSHWVEDAYILFKDMEIGKDKVHPTAHTYASMLRCWIRFNPDSSTPLSSSLQIPTPTELLRSIIDKHIPVSLIVADRSFGNSDEAAEVIKLLSKAAVEMNLSKIVGELGLAEILGSTIPDPLMEVPEAVPVVKAKVKQPDVHVTHGPDGSIIDVSAETEGAVEPEIEYEVPFNLENLRKHLAQVVLARRVLPEDSAARQKLLEESVYDVAVERLKHQSEVFDKIGLTDRGLGHMDLRKWMWEWHQKLQRRLKAEIINVIEEESRLCKAVEMEYKAEMCKKNNISFFPTSSASSTAASLSTSGGNGGDHAFFSGLGYRDLHARRVAARKYMEDAEEWTAEWTQVVRVRVGSFLIDSLMDVATVTRTGFDKRSGESVSEEQPAFFHTYEYLRGQKLGIIKLNSVVAERISKDSVKETLHPRHLPMLVKPKPWLNHDEGGYLYNKTSVMRYKDCQEQQSYLREASTLGNVELVFAGLDVLGSTPWTINKSIFDVVLQVWNSGEQMLKIPAAVHDEPEPAKPENVDTDRKVKMVYQMQMRDWALRKASNHSDRCSINYKIEIARTFLGDTIYMPHNVDFRGRAYPIPPHLNHIGNDLSRGLLKFAESKQLGERGLRWLKIHLANLYGYDKASFDERVQFVHDHLEDIYDSAMKPLEGNRWWMKADDPWQCLATCMELREALESPNPLEFESNLPVHQDGTCNGLQHYAALGGDDRGAKQVNLDVTDRPSDVYTYVANMVEEQILKDEAAGNEMAKILKGKIARKVVKQTVMTTVYGVTFIGAREQIEKQLKDRRDIPTEKTWTAASYLAKAVLSCIGNLFTGAKDIQTWLNYSARLISKSVPPDRILPAVEADSKSGLRKKAPAANRVKKEQMTSVVWTTPLGLPIVQPYRQTKRKQIMTSLQTVYISDPMMPAAVNSTKQASAFPPNFIHSLDATHMMLTALECRTQDITFASVHDSYWTHACTVDEMSGIIRDTFIALHSSDVLKKLYEEFKERYKGYKIPVDSIKHGAFLEKLGQLSRTAIGPDESDLAAGKDSLELSTTSSKSSESKPLLIPLSLQKRKRRTKEEVLALVNKKDSGKVKAKGVGEGEVEGEAEGGEGESEDAEISGTGEDVRFVELVDILPPLPKKGGFDVKTIKGSLYFFS</sequence>
<dbReference type="GO" id="GO:0034245">
    <property type="term" value="C:mitochondrial DNA-directed RNA polymerase complex"/>
    <property type="evidence" value="ECO:0007669"/>
    <property type="project" value="TreeGrafter"/>
</dbReference>
<evidence type="ECO:0000256" key="5">
    <source>
        <dbReference type="ARBA" id="ARBA00022695"/>
    </source>
</evidence>
<reference evidence="13" key="1">
    <citation type="submission" date="2022-07" db="EMBL/GenBank/DDBJ databases">
        <title>Genome Sequence of Physisporinus lineatus.</title>
        <authorList>
            <person name="Buettner E."/>
        </authorList>
    </citation>
    <scope>NUCLEOTIDE SEQUENCE</scope>
    <source>
        <strain evidence="13">VT162</strain>
    </source>
</reference>
<feature type="region of interest" description="Disordered" evidence="11">
    <location>
        <begin position="1248"/>
        <end position="1278"/>
    </location>
</feature>
<keyword evidence="5 10" id="KW-0548">Nucleotidyltransferase</keyword>
<dbReference type="GO" id="GO:0001018">
    <property type="term" value="F:mitochondrial promoter sequence-specific DNA binding"/>
    <property type="evidence" value="ECO:0007669"/>
    <property type="project" value="TreeGrafter"/>
</dbReference>
<protein>
    <recommendedName>
        <fullName evidence="10">DNA-directed RNA polymerase</fullName>
        <ecNumber evidence="10">2.7.7.6</ecNumber>
    </recommendedName>
</protein>
<dbReference type="FunFam" id="1.10.150.20:FF:000041">
    <property type="entry name" value="DNA-directed RNA polymerase"/>
    <property type="match status" value="1"/>
</dbReference>
<name>A0AAD5YEH1_9APHY</name>
<dbReference type="SUPFAM" id="SSF56672">
    <property type="entry name" value="DNA/RNA polymerases"/>
    <property type="match status" value="1"/>
</dbReference>
<evidence type="ECO:0000256" key="2">
    <source>
        <dbReference type="ARBA" id="ARBA00009493"/>
    </source>
</evidence>
<comment type="catalytic activity">
    <reaction evidence="9 10">
        <text>RNA(n) + a ribonucleoside 5'-triphosphate = RNA(n+1) + diphosphate</text>
        <dbReference type="Rhea" id="RHEA:21248"/>
        <dbReference type="Rhea" id="RHEA-COMP:14527"/>
        <dbReference type="Rhea" id="RHEA-COMP:17342"/>
        <dbReference type="ChEBI" id="CHEBI:33019"/>
        <dbReference type="ChEBI" id="CHEBI:61557"/>
        <dbReference type="ChEBI" id="CHEBI:140395"/>
        <dbReference type="EC" id="2.7.7.6"/>
    </reaction>
</comment>
<dbReference type="InterPro" id="IPR011990">
    <property type="entry name" value="TPR-like_helical_dom_sf"/>
</dbReference>
<accession>A0AAD5YEH1</accession>
<dbReference type="Gene3D" id="1.10.150.20">
    <property type="entry name" value="5' to 3' exonuclease, C-terminal subdomain"/>
    <property type="match status" value="1"/>
</dbReference>
<dbReference type="InterPro" id="IPR024075">
    <property type="entry name" value="DNA-dir_RNA_pol_helix_hairp_sf"/>
</dbReference>
<keyword evidence="8 10" id="KW-0804">Transcription</keyword>
<dbReference type="PROSITE" id="PS00900">
    <property type="entry name" value="RNA_POL_PHAGE_1"/>
    <property type="match status" value="1"/>
</dbReference>
<gene>
    <name evidence="13" type="ORF">NLI96_g7891</name>
</gene>
<dbReference type="InterPro" id="IPR029262">
    <property type="entry name" value="RPOL_N"/>
</dbReference>
<dbReference type="InterPro" id="IPR002092">
    <property type="entry name" value="DNA-dir_Rpol_phage-type"/>
</dbReference>
<feature type="region of interest" description="Disordered" evidence="11">
    <location>
        <begin position="15"/>
        <end position="53"/>
    </location>
</feature>
<evidence type="ECO:0000256" key="11">
    <source>
        <dbReference type="SAM" id="MobiDB-lite"/>
    </source>
</evidence>
<organism evidence="13 14">
    <name type="scientific">Meripilus lineatus</name>
    <dbReference type="NCBI Taxonomy" id="2056292"/>
    <lineage>
        <taxon>Eukaryota</taxon>
        <taxon>Fungi</taxon>
        <taxon>Dikarya</taxon>
        <taxon>Basidiomycota</taxon>
        <taxon>Agaricomycotina</taxon>
        <taxon>Agaricomycetes</taxon>
        <taxon>Polyporales</taxon>
        <taxon>Meripilaceae</taxon>
        <taxon>Meripilus</taxon>
    </lineage>
</organism>
<keyword evidence="6" id="KW-0809">Transit peptide</keyword>
<dbReference type="InterPro" id="IPR043502">
    <property type="entry name" value="DNA/RNA_pol_sf"/>
</dbReference>
<evidence type="ECO:0000256" key="10">
    <source>
        <dbReference type="RuleBase" id="RU003805"/>
    </source>
</evidence>
<dbReference type="EC" id="2.7.7.6" evidence="10"/>
<feature type="compositionally biased region" description="Polar residues" evidence="11">
    <location>
        <begin position="29"/>
        <end position="50"/>
    </location>
</feature>
<dbReference type="GO" id="GO:0006390">
    <property type="term" value="P:mitochondrial transcription"/>
    <property type="evidence" value="ECO:0007669"/>
    <property type="project" value="TreeGrafter"/>
</dbReference>
<evidence type="ECO:0000313" key="13">
    <source>
        <dbReference type="EMBL" id="KAJ3481105.1"/>
    </source>
</evidence>
<feature type="domain" description="DNA-directed RNA polymerase N-terminal" evidence="12">
    <location>
        <begin position="367"/>
        <end position="649"/>
    </location>
</feature>
<keyword evidence="14" id="KW-1185">Reference proteome</keyword>
<evidence type="ECO:0000256" key="6">
    <source>
        <dbReference type="ARBA" id="ARBA00022946"/>
    </source>
</evidence>
<dbReference type="Gene3D" id="1.10.1320.10">
    <property type="entry name" value="DNA-directed RNA polymerase, N-terminal domain"/>
    <property type="match status" value="2"/>
</dbReference>
<proteinExistence type="inferred from homology"/>
<evidence type="ECO:0000313" key="14">
    <source>
        <dbReference type="Proteomes" id="UP001212997"/>
    </source>
</evidence>
<dbReference type="GO" id="GO:0003899">
    <property type="term" value="F:DNA-directed RNA polymerase activity"/>
    <property type="evidence" value="ECO:0007669"/>
    <property type="project" value="UniProtKB-EC"/>
</dbReference>
<dbReference type="Proteomes" id="UP001212997">
    <property type="component" value="Unassembled WGS sequence"/>
</dbReference>
<dbReference type="Gene3D" id="1.10.287.260">
    <property type="match status" value="1"/>
</dbReference>
<evidence type="ECO:0000256" key="8">
    <source>
        <dbReference type="ARBA" id="ARBA00023163"/>
    </source>
</evidence>
<dbReference type="Pfam" id="PF00940">
    <property type="entry name" value="RNA_pol"/>
    <property type="match status" value="1"/>
</dbReference>
<evidence type="ECO:0000256" key="3">
    <source>
        <dbReference type="ARBA" id="ARBA00022478"/>
    </source>
</evidence>
<dbReference type="FunFam" id="1.10.287.280:FF:000001">
    <property type="entry name" value="DNA-directed RNA polymerase"/>
    <property type="match status" value="1"/>
</dbReference>
<dbReference type="Gene3D" id="1.25.40.10">
    <property type="entry name" value="Tetratricopeptide repeat domain"/>
    <property type="match status" value="1"/>
</dbReference>
<evidence type="ECO:0000256" key="7">
    <source>
        <dbReference type="ARBA" id="ARBA00023128"/>
    </source>
</evidence>
<comment type="similarity">
    <text evidence="2 10">Belongs to the phage and mitochondrial RNA polymerase family.</text>
</comment>
<keyword evidence="4 10" id="KW-0808">Transferase</keyword>
<keyword evidence="3 10" id="KW-0240">DNA-directed RNA polymerase</keyword>
<dbReference type="EMBL" id="JANAWD010000339">
    <property type="protein sequence ID" value="KAJ3481105.1"/>
    <property type="molecule type" value="Genomic_DNA"/>
</dbReference>
<comment type="caution">
    <text evidence="13">The sequence shown here is derived from an EMBL/GenBank/DDBJ whole genome shotgun (WGS) entry which is preliminary data.</text>
</comment>
<evidence type="ECO:0000256" key="9">
    <source>
        <dbReference type="ARBA" id="ARBA00048552"/>
    </source>
</evidence>
<dbReference type="PANTHER" id="PTHR10102:SF0">
    <property type="entry name" value="DNA-DIRECTED RNA POLYMERASE, MITOCHONDRIAL"/>
    <property type="match status" value="1"/>
</dbReference>
<comment type="function">
    <text evidence="10">DNA-dependent RNA polymerase catalyzes the transcription of DNA into RNA using the four ribonucleoside triphosphates as substrates.</text>
</comment>
<dbReference type="PROSITE" id="PS00489">
    <property type="entry name" value="RNA_POL_PHAGE_2"/>
    <property type="match status" value="1"/>
</dbReference>
<dbReference type="PANTHER" id="PTHR10102">
    <property type="entry name" value="DNA-DIRECTED RNA POLYMERASE, MITOCHONDRIAL"/>
    <property type="match status" value="1"/>
</dbReference>
<dbReference type="InterPro" id="IPR037159">
    <property type="entry name" value="RNA_POL_N_sf"/>
</dbReference>
<evidence type="ECO:0000259" key="12">
    <source>
        <dbReference type="SMART" id="SM01311"/>
    </source>
</evidence>
<dbReference type="InterPro" id="IPR046950">
    <property type="entry name" value="DNA-dir_Rpol_C_phage-type"/>
</dbReference>
<dbReference type="Gene3D" id="1.10.287.280">
    <property type="match status" value="1"/>
</dbReference>